<reference evidence="2 3" key="1">
    <citation type="submission" date="2018-10" db="EMBL/GenBank/DDBJ databases">
        <title>Genomic Encyclopedia of Type Strains, Phase IV (KMG-IV): sequencing the most valuable type-strain genomes for metagenomic binning, comparative biology and taxonomic classification.</title>
        <authorList>
            <person name="Goeker M."/>
        </authorList>
    </citation>
    <scope>NUCLEOTIDE SEQUENCE [LARGE SCALE GENOMIC DNA]</scope>
    <source>
        <strain evidence="2 3">DSM 23841</strain>
    </source>
</reference>
<keyword evidence="3" id="KW-1185">Reference proteome</keyword>
<dbReference type="SMART" id="SM00530">
    <property type="entry name" value="HTH_XRE"/>
    <property type="match status" value="1"/>
</dbReference>
<accession>A0A495WHU3</accession>
<name>A0A495WHU3_9RHOO</name>
<dbReference type="Proteomes" id="UP000270626">
    <property type="component" value="Unassembled WGS sequence"/>
</dbReference>
<dbReference type="SUPFAM" id="SSF47413">
    <property type="entry name" value="lambda repressor-like DNA-binding domains"/>
    <property type="match status" value="1"/>
</dbReference>
<feature type="domain" description="HTH cro/C1-type" evidence="1">
    <location>
        <begin position="16"/>
        <end position="70"/>
    </location>
</feature>
<dbReference type="GO" id="GO:0003677">
    <property type="term" value="F:DNA binding"/>
    <property type="evidence" value="ECO:0007669"/>
    <property type="project" value="InterPro"/>
</dbReference>
<dbReference type="AlphaFoldDB" id="A0A495WHU3"/>
<dbReference type="OrthoDB" id="8858575at2"/>
<dbReference type="EMBL" id="RBXP01000011">
    <property type="protein sequence ID" value="RKT60807.1"/>
    <property type="molecule type" value="Genomic_DNA"/>
</dbReference>
<evidence type="ECO:0000313" key="2">
    <source>
        <dbReference type="EMBL" id="RKT60807.1"/>
    </source>
</evidence>
<dbReference type="InterPro" id="IPR010982">
    <property type="entry name" value="Lambda_DNA-bd_dom_sf"/>
</dbReference>
<evidence type="ECO:0000313" key="3">
    <source>
        <dbReference type="Proteomes" id="UP000270626"/>
    </source>
</evidence>
<dbReference type="CDD" id="cd00093">
    <property type="entry name" value="HTH_XRE"/>
    <property type="match status" value="1"/>
</dbReference>
<evidence type="ECO:0000259" key="1">
    <source>
        <dbReference type="PROSITE" id="PS50943"/>
    </source>
</evidence>
<dbReference type="InterPro" id="IPR001387">
    <property type="entry name" value="Cro/C1-type_HTH"/>
</dbReference>
<proteinExistence type="predicted"/>
<gene>
    <name evidence="2" type="ORF">DFR40_0954</name>
</gene>
<dbReference type="PROSITE" id="PS50943">
    <property type="entry name" value="HTH_CROC1"/>
    <property type="match status" value="1"/>
</dbReference>
<comment type="caution">
    <text evidence="2">The sequence shown here is derived from an EMBL/GenBank/DDBJ whole genome shotgun (WGS) entry which is preliminary data.</text>
</comment>
<organism evidence="2 3">
    <name type="scientific">Azonexus fungiphilus</name>
    <dbReference type="NCBI Taxonomy" id="146940"/>
    <lineage>
        <taxon>Bacteria</taxon>
        <taxon>Pseudomonadati</taxon>
        <taxon>Pseudomonadota</taxon>
        <taxon>Betaproteobacteria</taxon>
        <taxon>Rhodocyclales</taxon>
        <taxon>Azonexaceae</taxon>
        <taxon>Azonexus</taxon>
    </lineage>
</organism>
<dbReference type="Gene3D" id="1.10.260.40">
    <property type="entry name" value="lambda repressor-like DNA-binding domains"/>
    <property type="match status" value="1"/>
</dbReference>
<sequence>MRGGDKTLMKAFGLELSSLRKAARLSQEELAYRAKVNRTYVAKLELGENQPTLTSMQNLAGALGKPLPEMIANALERYDALTEIEQA</sequence>
<dbReference type="Pfam" id="PF01381">
    <property type="entry name" value="HTH_3"/>
    <property type="match status" value="1"/>
</dbReference>
<protein>
    <submittedName>
        <fullName evidence="2">Helix-turn-helix protein</fullName>
    </submittedName>
</protein>